<protein>
    <submittedName>
        <fullName evidence="3">Uncharacterized protein</fullName>
    </submittedName>
</protein>
<dbReference type="Proteomes" id="UP000242188">
    <property type="component" value="Unassembled WGS sequence"/>
</dbReference>
<sequence length="254" mass="26209">MDRQSSLPPPPSYEEAQGLQISAPRNSSANDNEDTPASMPLLGATGGSGATAGPQNQNLGQMGVFPPSTVAVSANTGTTSYTNVTAGTTVDVPSVMGTSTPTSIPIPPGHVPIITCHSCGARQQIGQYSFLPKTQVVSMQANVGSMNFYSPQPPGSEITAPNYMIAAGQQPGYPSSLPASGVVPSQQQCNVAVHYNSNQGTVQSQLINAASQNGSENTGTRSDCTTKECCCLCCMIIVIGVVASIVFSFTRMTE</sequence>
<dbReference type="OrthoDB" id="10457401at2759"/>
<gene>
    <name evidence="3" type="ORF">KP79_PYT18416</name>
</gene>
<keyword evidence="2" id="KW-1133">Transmembrane helix</keyword>
<comment type="caution">
    <text evidence="3">The sequence shown here is derived from an EMBL/GenBank/DDBJ whole genome shotgun (WGS) entry which is preliminary data.</text>
</comment>
<feature type="region of interest" description="Disordered" evidence="1">
    <location>
        <begin position="1"/>
        <end position="64"/>
    </location>
</feature>
<keyword evidence="2" id="KW-0812">Transmembrane</keyword>
<evidence type="ECO:0000313" key="3">
    <source>
        <dbReference type="EMBL" id="OWF35476.1"/>
    </source>
</evidence>
<feature type="transmembrane region" description="Helical" evidence="2">
    <location>
        <begin position="229"/>
        <end position="249"/>
    </location>
</feature>
<accession>A0A210PGA5</accession>
<dbReference type="EMBL" id="NEDP02076726">
    <property type="protein sequence ID" value="OWF35476.1"/>
    <property type="molecule type" value="Genomic_DNA"/>
</dbReference>
<organism evidence="3 4">
    <name type="scientific">Mizuhopecten yessoensis</name>
    <name type="common">Japanese scallop</name>
    <name type="synonym">Patinopecten yessoensis</name>
    <dbReference type="NCBI Taxonomy" id="6573"/>
    <lineage>
        <taxon>Eukaryota</taxon>
        <taxon>Metazoa</taxon>
        <taxon>Spiralia</taxon>
        <taxon>Lophotrochozoa</taxon>
        <taxon>Mollusca</taxon>
        <taxon>Bivalvia</taxon>
        <taxon>Autobranchia</taxon>
        <taxon>Pteriomorphia</taxon>
        <taxon>Pectinida</taxon>
        <taxon>Pectinoidea</taxon>
        <taxon>Pectinidae</taxon>
        <taxon>Mizuhopecten</taxon>
    </lineage>
</organism>
<reference evidence="3 4" key="1">
    <citation type="journal article" date="2017" name="Nat. Ecol. Evol.">
        <title>Scallop genome provides insights into evolution of bilaterian karyotype and development.</title>
        <authorList>
            <person name="Wang S."/>
            <person name="Zhang J."/>
            <person name="Jiao W."/>
            <person name="Li J."/>
            <person name="Xun X."/>
            <person name="Sun Y."/>
            <person name="Guo X."/>
            <person name="Huan P."/>
            <person name="Dong B."/>
            <person name="Zhang L."/>
            <person name="Hu X."/>
            <person name="Sun X."/>
            <person name="Wang J."/>
            <person name="Zhao C."/>
            <person name="Wang Y."/>
            <person name="Wang D."/>
            <person name="Huang X."/>
            <person name="Wang R."/>
            <person name="Lv J."/>
            <person name="Li Y."/>
            <person name="Zhang Z."/>
            <person name="Liu B."/>
            <person name="Lu W."/>
            <person name="Hui Y."/>
            <person name="Liang J."/>
            <person name="Zhou Z."/>
            <person name="Hou R."/>
            <person name="Li X."/>
            <person name="Liu Y."/>
            <person name="Li H."/>
            <person name="Ning X."/>
            <person name="Lin Y."/>
            <person name="Zhao L."/>
            <person name="Xing Q."/>
            <person name="Dou J."/>
            <person name="Li Y."/>
            <person name="Mao J."/>
            <person name="Guo H."/>
            <person name="Dou H."/>
            <person name="Li T."/>
            <person name="Mu C."/>
            <person name="Jiang W."/>
            <person name="Fu Q."/>
            <person name="Fu X."/>
            <person name="Miao Y."/>
            <person name="Liu J."/>
            <person name="Yu Q."/>
            <person name="Li R."/>
            <person name="Liao H."/>
            <person name="Li X."/>
            <person name="Kong Y."/>
            <person name="Jiang Z."/>
            <person name="Chourrout D."/>
            <person name="Li R."/>
            <person name="Bao Z."/>
        </authorList>
    </citation>
    <scope>NUCLEOTIDE SEQUENCE [LARGE SCALE GENOMIC DNA]</scope>
    <source>
        <strain evidence="3 4">PY_sf001</strain>
    </source>
</reference>
<evidence type="ECO:0000256" key="2">
    <source>
        <dbReference type="SAM" id="Phobius"/>
    </source>
</evidence>
<keyword evidence="2" id="KW-0472">Membrane</keyword>
<dbReference type="AlphaFoldDB" id="A0A210PGA5"/>
<proteinExistence type="predicted"/>
<name>A0A210PGA5_MIZYE</name>
<keyword evidence="4" id="KW-1185">Reference proteome</keyword>
<evidence type="ECO:0000313" key="4">
    <source>
        <dbReference type="Proteomes" id="UP000242188"/>
    </source>
</evidence>
<feature type="compositionally biased region" description="Polar residues" evidence="1">
    <location>
        <begin position="19"/>
        <end position="30"/>
    </location>
</feature>
<evidence type="ECO:0000256" key="1">
    <source>
        <dbReference type="SAM" id="MobiDB-lite"/>
    </source>
</evidence>